<gene>
    <name evidence="2" type="ORF">ES332_D08G194300v1</name>
</gene>
<keyword evidence="3" id="KW-1185">Reference proteome</keyword>
<dbReference type="AlphaFoldDB" id="A0A5D2JXI1"/>
<accession>A0A5D2JXI1</accession>
<feature type="region of interest" description="Disordered" evidence="1">
    <location>
        <begin position="46"/>
        <end position="74"/>
    </location>
</feature>
<reference evidence="2 3" key="1">
    <citation type="submission" date="2019-07" db="EMBL/GenBank/DDBJ databases">
        <title>WGS assembly of Gossypium tomentosum.</title>
        <authorList>
            <person name="Chen Z.J."/>
            <person name="Sreedasyam A."/>
            <person name="Ando A."/>
            <person name="Song Q."/>
            <person name="De L."/>
            <person name="Hulse-Kemp A."/>
            <person name="Ding M."/>
            <person name="Ye W."/>
            <person name="Kirkbride R."/>
            <person name="Jenkins J."/>
            <person name="Plott C."/>
            <person name="Lovell J."/>
            <person name="Lin Y.-M."/>
            <person name="Vaughn R."/>
            <person name="Liu B."/>
            <person name="Li W."/>
            <person name="Simpson S."/>
            <person name="Scheffler B."/>
            <person name="Saski C."/>
            <person name="Grover C."/>
            <person name="Hu G."/>
            <person name="Conover J."/>
            <person name="Carlson J."/>
            <person name="Shu S."/>
            <person name="Boston L."/>
            <person name="Williams M."/>
            <person name="Peterson D."/>
            <person name="Mcgee K."/>
            <person name="Jones D."/>
            <person name="Wendel J."/>
            <person name="Stelly D."/>
            <person name="Grimwood J."/>
            <person name="Schmutz J."/>
        </authorList>
    </citation>
    <scope>NUCLEOTIDE SEQUENCE [LARGE SCALE GENOMIC DNA]</scope>
    <source>
        <strain evidence="2">7179.01</strain>
    </source>
</reference>
<evidence type="ECO:0000256" key="1">
    <source>
        <dbReference type="SAM" id="MobiDB-lite"/>
    </source>
</evidence>
<organism evidence="2 3">
    <name type="scientific">Gossypium tomentosum</name>
    <name type="common">Hawaiian cotton</name>
    <name type="synonym">Gossypium sandvicense</name>
    <dbReference type="NCBI Taxonomy" id="34277"/>
    <lineage>
        <taxon>Eukaryota</taxon>
        <taxon>Viridiplantae</taxon>
        <taxon>Streptophyta</taxon>
        <taxon>Embryophyta</taxon>
        <taxon>Tracheophyta</taxon>
        <taxon>Spermatophyta</taxon>
        <taxon>Magnoliopsida</taxon>
        <taxon>eudicotyledons</taxon>
        <taxon>Gunneridae</taxon>
        <taxon>Pentapetalae</taxon>
        <taxon>rosids</taxon>
        <taxon>malvids</taxon>
        <taxon>Malvales</taxon>
        <taxon>Malvaceae</taxon>
        <taxon>Malvoideae</taxon>
        <taxon>Gossypium</taxon>
    </lineage>
</organism>
<sequence length="74" mass="8568">MFTFHLPIKLRERKLRTSNLSPSKHQFSWAVADTEFEWRCVEEQVSTSTSSCPLDNFKKQQDNKFPTKGCSGLS</sequence>
<dbReference type="Proteomes" id="UP000322667">
    <property type="component" value="Chromosome D08"/>
</dbReference>
<proteinExistence type="predicted"/>
<name>A0A5D2JXI1_GOSTO</name>
<dbReference type="EMBL" id="CM017630">
    <property type="protein sequence ID" value="TYH59005.1"/>
    <property type="molecule type" value="Genomic_DNA"/>
</dbReference>
<evidence type="ECO:0000313" key="2">
    <source>
        <dbReference type="EMBL" id="TYH59005.1"/>
    </source>
</evidence>
<evidence type="ECO:0000313" key="3">
    <source>
        <dbReference type="Proteomes" id="UP000322667"/>
    </source>
</evidence>
<protein>
    <submittedName>
        <fullName evidence="2">Uncharacterized protein</fullName>
    </submittedName>
</protein>